<keyword evidence="3" id="KW-0862">Zinc</keyword>
<dbReference type="GO" id="GO:0010571">
    <property type="term" value="P:positive regulation of nuclear cell cycle DNA replication"/>
    <property type="evidence" value="ECO:0007669"/>
    <property type="project" value="TreeGrafter"/>
</dbReference>
<dbReference type="AlphaFoldDB" id="A0A5C6PSF8"/>
<proteinExistence type="predicted"/>
<evidence type="ECO:0000313" key="6">
    <source>
        <dbReference type="EMBL" id="TWW81876.1"/>
    </source>
</evidence>
<dbReference type="Gene3D" id="6.10.250.3410">
    <property type="entry name" value="DBF zinc finger"/>
    <property type="match status" value="1"/>
</dbReference>
<keyword evidence="2 4" id="KW-0863">Zinc-finger</keyword>
<dbReference type="InterPro" id="IPR006572">
    <property type="entry name" value="Znf_DBF"/>
</dbReference>
<dbReference type="GO" id="GO:0003676">
    <property type="term" value="F:nucleic acid binding"/>
    <property type="evidence" value="ECO:0007669"/>
    <property type="project" value="InterPro"/>
</dbReference>
<dbReference type="Proteomes" id="UP000324091">
    <property type="component" value="Chromosome 1"/>
</dbReference>
<accession>A0A5C6PSF8</accession>
<reference evidence="6 7" key="1">
    <citation type="submission" date="2019-04" db="EMBL/GenBank/DDBJ databases">
        <title>Chromosome genome assembly for Takifugu flavidus.</title>
        <authorList>
            <person name="Xiao S."/>
        </authorList>
    </citation>
    <scope>NUCLEOTIDE SEQUENCE [LARGE SCALE GENOMIC DNA]</scope>
    <source>
        <strain evidence="6">HTHZ2018</strain>
        <tissue evidence="6">Muscle</tissue>
    </source>
</reference>
<comment type="caution">
    <text evidence="6">The sequence shown here is derived from an EMBL/GenBank/DDBJ whole genome shotgun (WGS) entry which is preliminary data.</text>
</comment>
<sequence length="459" mass="50340">MQQQLQAEQGGLLGALVPGKRKLLGKTFYLDNVKKRPAALILETISLLGGACGSRGKALLEKAIRNSELHKSSVLANAQSWGVKILEKKKSKNCTEDKPLTPPSCTPSPLQRRKKDLSFCECCHQHFSNLEEHLHSDHHRAFALDISNYAHVDQLVAEMVPGFTPKLPTRCENMQNRPLTPISIQDICELEPIDDIEAEHEVRALQRRGSSLSDHISSPHRGPCVFRPVSLSPELSLTLSKPPILSPGIQPFTVDTSGLITGTSSPVMPLLAVEAHDFDPSCQLRDTRDPVSSSDVLCPSLDPYSQPPVLSPQTFSRRLNQTDTSVLQQQSDKCPSTDIHTCSQACQPSGAHSTSVCIESVLIPDLAILSSSSSDSDWDREVLAKLGQTSVTPLLPTDQDFELDKDLLHRPCAWMQDSSYESRLHTALQPSDSGKPLCGEDMDSSAFSRTVVKIVEVQH</sequence>
<feature type="domain" description="DBF4-type" evidence="5">
    <location>
        <begin position="113"/>
        <end position="162"/>
    </location>
</feature>
<keyword evidence="7" id="KW-1185">Reference proteome</keyword>
<evidence type="ECO:0000256" key="3">
    <source>
        <dbReference type="ARBA" id="ARBA00022833"/>
    </source>
</evidence>
<name>A0A5C6PSF8_9TELE</name>
<dbReference type="InterPro" id="IPR038545">
    <property type="entry name" value="Znf_DBF_sf"/>
</dbReference>
<dbReference type="SMART" id="SM00586">
    <property type="entry name" value="ZnF_DBF"/>
    <property type="match status" value="1"/>
</dbReference>
<dbReference type="InterPro" id="IPR051590">
    <property type="entry name" value="Replication_Regulatory_Kinase"/>
</dbReference>
<dbReference type="Pfam" id="PF07535">
    <property type="entry name" value="zf-DBF"/>
    <property type="match status" value="1"/>
</dbReference>
<dbReference type="EMBL" id="RHFK02000001">
    <property type="protein sequence ID" value="TWW81876.1"/>
    <property type="molecule type" value="Genomic_DNA"/>
</dbReference>
<evidence type="ECO:0000256" key="1">
    <source>
        <dbReference type="ARBA" id="ARBA00022723"/>
    </source>
</evidence>
<evidence type="ECO:0000256" key="2">
    <source>
        <dbReference type="ARBA" id="ARBA00022771"/>
    </source>
</evidence>
<evidence type="ECO:0000313" key="7">
    <source>
        <dbReference type="Proteomes" id="UP000324091"/>
    </source>
</evidence>
<evidence type="ECO:0000259" key="5">
    <source>
        <dbReference type="PROSITE" id="PS51265"/>
    </source>
</evidence>
<keyword evidence="1" id="KW-0479">Metal-binding</keyword>
<dbReference type="GO" id="GO:0008270">
    <property type="term" value="F:zinc ion binding"/>
    <property type="evidence" value="ECO:0007669"/>
    <property type="project" value="UniProtKB-KW"/>
</dbReference>
<dbReference type="GO" id="GO:0031431">
    <property type="term" value="C:Dbf4-dependent protein kinase complex"/>
    <property type="evidence" value="ECO:0007669"/>
    <property type="project" value="TreeGrafter"/>
</dbReference>
<organism evidence="6 7">
    <name type="scientific">Takifugu flavidus</name>
    <name type="common">sansaifugu</name>
    <dbReference type="NCBI Taxonomy" id="433684"/>
    <lineage>
        <taxon>Eukaryota</taxon>
        <taxon>Metazoa</taxon>
        <taxon>Chordata</taxon>
        <taxon>Craniata</taxon>
        <taxon>Vertebrata</taxon>
        <taxon>Euteleostomi</taxon>
        <taxon>Actinopterygii</taxon>
        <taxon>Neopterygii</taxon>
        <taxon>Teleostei</taxon>
        <taxon>Neoteleostei</taxon>
        <taxon>Acanthomorphata</taxon>
        <taxon>Eupercaria</taxon>
        <taxon>Tetraodontiformes</taxon>
        <taxon>Tetradontoidea</taxon>
        <taxon>Tetraodontidae</taxon>
        <taxon>Takifugu</taxon>
    </lineage>
</organism>
<protein>
    <recommendedName>
        <fullName evidence="5">DBF4-type domain-containing protein</fullName>
    </recommendedName>
</protein>
<dbReference type="GO" id="GO:0043539">
    <property type="term" value="F:protein serine/threonine kinase activator activity"/>
    <property type="evidence" value="ECO:0007669"/>
    <property type="project" value="TreeGrafter"/>
</dbReference>
<evidence type="ECO:0000256" key="4">
    <source>
        <dbReference type="PROSITE-ProRule" id="PRU00600"/>
    </source>
</evidence>
<dbReference type="PROSITE" id="PS51265">
    <property type="entry name" value="ZF_DBF4"/>
    <property type="match status" value="1"/>
</dbReference>
<dbReference type="PANTHER" id="PTHR15375:SF24">
    <property type="entry name" value="PROTEIN DBF4 HOMOLOG B"/>
    <property type="match status" value="1"/>
</dbReference>
<dbReference type="GO" id="GO:1901987">
    <property type="term" value="P:regulation of cell cycle phase transition"/>
    <property type="evidence" value="ECO:0007669"/>
    <property type="project" value="TreeGrafter"/>
</dbReference>
<dbReference type="FunFam" id="6.10.250.3410:FF:000001">
    <property type="entry name" value="Protein DBF4 homolog A"/>
    <property type="match status" value="1"/>
</dbReference>
<dbReference type="PANTHER" id="PTHR15375">
    <property type="entry name" value="ACTIVATOR OF S-PHASE KINASE-RELATED"/>
    <property type="match status" value="1"/>
</dbReference>
<gene>
    <name evidence="6" type="ORF">D4764_01G0016910</name>
</gene>